<accession>A0A1C4DMS6</accession>
<dbReference type="RefSeq" id="WP_085165777.1">
    <property type="nucleotide sequence ID" value="NZ_FMBA01000087.1"/>
</dbReference>
<reference evidence="2" key="1">
    <citation type="submission" date="2016-08" db="EMBL/GenBank/DDBJ databases">
        <authorList>
            <person name="Varghese N."/>
            <person name="Submissions Spin"/>
        </authorList>
    </citation>
    <scope>NUCLEOTIDE SEQUENCE [LARGE SCALE GENOMIC DNA]</scope>
    <source>
        <strain evidence="2">R-53144</strain>
    </source>
</reference>
<dbReference type="OrthoDB" id="6154571at2"/>
<evidence type="ECO:0000313" key="2">
    <source>
        <dbReference type="Proteomes" id="UP000199698"/>
    </source>
</evidence>
<organism evidence="1 2">
    <name type="scientific">Gilliamella intestini</name>
    <dbReference type="NCBI Taxonomy" id="1798183"/>
    <lineage>
        <taxon>Bacteria</taxon>
        <taxon>Pseudomonadati</taxon>
        <taxon>Pseudomonadota</taxon>
        <taxon>Gammaproteobacteria</taxon>
        <taxon>Orbales</taxon>
        <taxon>Orbaceae</taxon>
        <taxon>Gilliamella</taxon>
    </lineage>
</organism>
<dbReference type="STRING" id="1798183.GA0061080_10872"/>
<keyword evidence="2" id="KW-1185">Reference proteome</keyword>
<evidence type="ECO:0000313" key="1">
    <source>
        <dbReference type="EMBL" id="SCC32674.1"/>
    </source>
</evidence>
<proteinExistence type="predicted"/>
<gene>
    <name evidence="1" type="ORF">GA0061080_10872</name>
</gene>
<dbReference type="Pfam" id="PF04404">
    <property type="entry name" value="ERF"/>
    <property type="match status" value="1"/>
</dbReference>
<name>A0A1C4DMS6_9GAMM</name>
<dbReference type="Proteomes" id="UP000199698">
    <property type="component" value="Unassembled WGS sequence"/>
</dbReference>
<protein>
    <submittedName>
        <fullName evidence="1">ERF superfamily protein</fullName>
    </submittedName>
</protein>
<dbReference type="InterPro" id="IPR007499">
    <property type="entry name" value="ERF_bacteria_virus"/>
</dbReference>
<dbReference type="AlphaFoldDB" id="A0A1C4DMS6"/>
<dbReference type="EMBL" id="FMBA01000087">
    <property type="protein sequence ID" value="SCC32674.1"/>
    <property type="molecule type" value="Genomic_DNA"/>
</dbReference>
<sequence length="231" mass="25835">MATEIIQANTDFLPINLIDKAITKGTDIASLEKLMDLQERWEKSQAQKAFNHALAQFQQQCPTLIKKKDGHHYKYTPLGDIIAQIKDVLFNNGLSIRFEQDHSNGITVSCIVSHLDGHKESTTMNASPDKTGSKNDVQAIGSTVTYLQRYTLIGALGITTADDDMDGRINGNTVDPEYLNLLLSLCEQHVINGLDLFRNFWKSLTKKQRDIIGTDKMNEFVNKAKEHGATN</sequence>